<dbReference type="EMBL" id="CM042883">
    <property type="protein sequence ID" value="KAI4373681.1"/>
    <property type="molecule type" value="Genomic_DNA"/>
</dbReference>
<evidence type="ECO:0000313" key="1">
    <source>
        <dbReference type="EMBL" id="KAI4373681.1"/>
    </source>
</evidence>
<gene>
    <name evidence="1" type="ORF">MLD38_011782</name>
</gene>
<protein>
    <submittedName>
        <fullName evidence="1">Uncharacterized protein</fullName>
    </submittedName>
</protein>
<proteinExistence type="predicted"/>
<sequence>MIHGHNRPFKLQFPPTEPRSPPPPPCHFPTSIADHREMDKYVVRRKVDYSLHLPSPISRRRRRIRWKRSLIELDGRFRHCYRHDSADLLVQSYSEIGSFRHSYDANVQLNESQHRENEIFRGQGISCIDFDNKGYYLASVTRSGSLFVHDFETLYHRSSHSSQGPKDLSVEHVMHVTLPKRLDVVRWNIANQDEVACSSRKGEVFVFDVGYISSDPIEILKARHLKDINGSSIFHGFSDIVFASSDASRLYASSTSGAICTWDRRQGVYPCLQLKSDSQESLNSVKLCPDNQIILGAGNCGIIYLWDVRGGRMAATSHSHKESSCLPFTSIKVATLLRRIKSLQVQSDIVAREIHSIDFDPSCQHHLAFHLDDGWSGVLDLCNLSVTHIHCPPPTWLNGDDSSSTLHWRRPSWLPSHSIYVVGSVSQKGIHLLDFFPNVRSASRVDYSYDEDSHSAVKAVEQGKVNKFVPLSNPVVSCTVHPFDSTIIAGTEKESLLVISQTHGNC</sequence>
<name>A0ACB9R3K3_9MYRT</name>
<dbReference type="Proteomes" id="UP001057402">
    <property type="component" value="Chromosome 4"/>
</dbReference>
<accession>A0ACB9R3K3</accession>
<comment type="caution">
    <text evidence="1">The sequence shown here is derived from an EMBL/GenBank/DDBJ whole genome shotgun (WGS) entry which is preliminary data.</text>
</comment>
<reference evidence="2" key="1">
    <citation type="journal article" date="2023" name="Front. Plant Sci.">
        <title>Chromosomal-level genome assembly of Melastoma candidum provides insights into trichome evolution.</title>
        <authorList>
            <person name="Zhong Y."/>
            <person name="Wu W."/>
            <person name="Sun C."/>
            <person name="Zou P."/>
            <person name="Liu Y."/>
            <person name="Dai S."/>
            <person name="Zhou R."/>
        </authorList>
    </citation>
    <scope>NUCLEOTIDE SEQUENCE [LARGE SCALE GENOMIC DNA]</scope>
</reference>
<organism evidence="1 2">
    <name type="scientific">Melastoma candidum</name>
    <dbReference type="NCBI Taxonomy" id="119954"/>
    <lineage>
        <taxon>Eukaryota</taxon>
        <taxon>Viridiplantae</taxon>
        <taxon>Streptophyta</taxon>
        <taxon>Embryophyta</taxon>
        <taxon>Tracheophyta</taxon>
        <taxon>Spermatophyta</taxon>
        <taxon>Magnoliopsida</taxon>
        <taxon>eudicotyledons</taxon>
        <taxon>Gunneridae</taxon>
        <taxon>Pentapetalae</taxon>
        <taxon>rosids</taxon>
        <taxon>malvids</taxon>
        <taxon>Myrtales</taxon>
        <taxon>Melastomataceae</taxon>
        <taxon>Melastomatoideae</taxon>
        <taxon>Melastomateae</taxon>
        <taxon>Melastoma</taxon>
    </lineage>
</organism>
<evidence type="ECO:0000313" key="2">
    <source>
        <dbReference type="Proteomes" id="UP001057402"/>
    </source>
</evidence>
<keyword evidence="2" id="KW-1185">Reference proteome</keyword>